<dbReference type="AlphaFoldDB" id="A0A6A6DLZ9"/>
<keyword evidence="2" id="KW-1185">Reference proteome</keyword>
<sequence length="51" mass="6126">MQFSDFLNPHPIHMVRITLNYKTRFLARFLAKTRARRHSLSLTQIQPKMTL</sequence>
<evidence type="ECO:0000313" key="2">
    <source>
        <dbReference type="Proteomes" id="UP000800200"/>
    </source>
</evidence>
<reference evidence="1" key="1">
    <citation type="journal article" date="2020" name="Stud. Mycol.">
        <title>101 Dothideomycetes genomes: a test case for predicting lifestyles and emergence of pathogens.</title>
        <authorList>
            <person name="Haridas S."/>
            <person name="Albert R."/>
            <person name="Binder M."/>
            <person name="Bloem J."/>
            <person name="Labutti K."/>
            <person name="Salamov A."/>
            <person name="Andreopoulos B."/>
            <person name="Baker S."/>
            <person name="Barry K."/>
            <person name="Bills G."/>
            <person name="Bluhm B."/>
            <person name="Cannon C."/>
            <person name="Castanera R."/>
            <person name="Culley D."/>
            <person name="Daum C."/>
            <person name="Ezra D."/>
            <person name="Gonzalez J."/>
            <person name="Henrissat B."/>
            <person name="Kuo A."/>
            <person name="Liang C."/>
            <person name="Lipzen A."/>
            <person name="Lutzoni F."/>
            <person name="Magnuson J."/>
            <person name="Mondo S."/>
            <person name="Nolan M."/>
            <person name="Ohm R."/>
            <person name="Pangilinan J."/>
            <person name="Park H.-J."/>
            <person name="Ramirez L."/>
            <person name="Alfaro M."/>
            <person name="Sun H."/>
            <person name="Tritt A."/>
            <person name="Yoshinaga Y."/>
            <person name="Zwiers L.-H."/>
            <person name="Turgeon B."/>
            <person name="Goodwin S."/>
            <person name="Spatafora J."/>
            <person name="Crous P."/>
            <person name="Grigoriev I."/>
        </authorList>
    </citation>
    <scope>NUCLEOTIDE SEQUENCE</scope>
    <source>
        <strain evidence="1">CBS 207.26</strain>
    </source>
</reference>
<proteinExistence type="predicted"/>
<gene>
    <name evidence="1" type="ORF">K469DRAFT_302503</name>
</gene>
<organism evidence="1 2">
    <name type="scientific">Zopfia rhizophila CBS 207.26</name>
    <dbReference type="NCBI Taxonomy" id="1314779"/>
    <lineage>
        <taxon>Eukaryota</taxon>
        <taxon>Fungi</taxon>
        <taxon>Dikarya</taxon>
        <taxon>Ascomycota</taxon>
        <taxon>Pezizomycotina</taxon>
        <taxon>Dothideomycetes</taxon>
        <taxon>Dothideomycetes incertae sedis</taxon>
        <taxon>Zopfiaceae</taxon>
        <taxon>Zopfia</taxon>
    </lineage>
</organism>
<accession>A0A6A6DLZ9</accession>
<name>A0A6A6DLZ9_9PEZI</name>
<evidence type="ECO:0000313" key="1">
    <source>
        <dbReference type="EMBL" id="KAF2179392.1"/>
    </source>
</evidence>
<dbReference type="Proteomes" id="UP000800200">
    <property type="component" value="Unassembled WGS sequence"/>
</dbReference>
<dbReference type="EMBL" id="ML994667">
    <property type="protein sequence ID" value="KAF2179392.1"/>
    <property type="molecule type" value="Genomic_DNA"/>
</dbReference>
<protein>
    <submittedName>
        <fullName evidence="1">Uncharacterized protein</fullName>
    </submittedName>
</protein>